<keyword evidence="4" id="KW-1185">Reference proteome</keyword>
<dbReference type="STRING" id="401053.AciPR4_3757"/>
<dbReference type="SUPFAM" id="SSF52540">
    <property type="entry name" value="P-loop containing nucleoside triphosphate hydrolases"/>
    <property type="match status" value="1"/>
</dbReference>
<dbReference type="KEGG" id="tsa:AciPR4_3757"/>
<gene>
    <name evidence="3" type="ordered locus">AciPR4_3757</name>
</gene>
<feature type="coiled-coil region" evidence="1">
    <location>
        <begin position="668"/>
        <end position="728"/>
    </location>
</feature>
<dbReference type="HOGENOM" id="CLU_006135_0_0_0"/>
<dbReference type="eggNOG" id="COG4717">
    <property type="taxonomic scope" value="Bacteria"/>
</dbReference>
<dbReference type="RefSeq" id="WP_013570236.1">
    <property type="nucleotide sequence ID" value="NC_014963.1"/>
</dbReference>
<dbReference type="PANTHER" id="PTHR41259:SF1">
    <property type="entry name" value="DOUBLE-STRAND BREAK REPAIR RAD50 ATPASE, PUTATIVE-RELATED"/>
    <property type="match status" value="1"/>
</dbReference>
<feature type="coiled-coil region" evidence="1">
    <location>
        <begin position="592"/>
        <end position="626"/>
    </location>
</feature>
<feature type="coiled-coil region" evidence="1">
    <location>
        <begin position="378"/>
        <end position="412"/>
    </location>
</feature>
<dbReference type="Pfam" id="PF13514">
    <property type="entry name" value="AAA_27"/>
    <property type="match status" value="1"/>
</dbReference>
<dbReference type="Proteomes" id="UP000006844">
    <property type="component" value="Chromosome"/>
</dbReference>
<dbReference type="InterPro" id="IPR038734">
    <property type="entry name" value="YhaN_AAA"/>
</dbReference>
<protein>
    <recommendedName>
        <fullName evidence="2">YhaN AAA domain-containing protein</fullName>
    </recommendedName>
</protein>
<feature type="domain" description="YhaN AAA" evidence="2">
    <location>
        <begin position="1"/>
        <end position="205"/>
    </location>
</feature>
<dbReference type="eggNOG" id="COG0419">
    <property type="taxonomic scope" value="Bacteria"/>
</dbReference>
<evidence type="ECO:0000313" key="4">
    <source>
        <dbReference type="Proteomes" id="UP000006844"/>
    </source>
</evidence>
<dbReference type="OrthoDB" id="9764467at2"/>
<organism evidence="3 4">
    <name type="scientific">Terriglobus saanensis (strain ATCC BAA-1853 / DSM 23119 / SP1PR4)</name>
    <dbReference type="NCBI Taxonomy" id="401053"/>
    <lineage>
        <taxon>Bacteria</taxon>
        <taxon>Pseudomonadati</taxon>
        <taxon>Acidobacteriota</taxon>
        <taxon>Terriglobia</taxon>
        <taxon>Terriglobales</taxon>
        <taxon>Acidobacteriaceae</taxon>
        <taxon>Terriglobus</taxon>
    </lineage>
</organism>
<reference evidence="3 4" key="1">
    <citation type="journal article" date="2012" name="Stand. Genomic Sci.">
        <title>Complete genome sequence of Terriglobus saanensis type strain SP1PR4(T), an Acidobacteria from tundra soil.</title>
        <authorList>
            <person name="Rawat S.R."/>
            <person name="Mannisto M.K."/>
            <person name="Starovoytov V."/>
            <person name="Goodwin L."/>
            <person name="Nolan M."/>
            <person name="Hauser L."/>
            <person name="Land M."/>
            <person name="Davenport K.W."/>
            <person name="Woyke T."/>
            <person name="Haggblom M.M."/>
        </authorList>
    </citation>
    <scope>NUCLEOTIDE SEQUENCE</scope>
    <source>
        <strain evidence="4">ATCC BAA-1853 / DSM 23119 / SP1PR4</strain>
    </source>
</reference>
<dbReference type="EMBL" id="CP002467">
    <property type="protein sequence ID" value="ADV84506.1"/>
    <property type="molecule type" value="Genomic_DNA"/>
</dbReference>
<feature type="coiled-coil region" evidence="1">
    <location>
        <begin position="442"/>
        <end position="511"/>
    </location>
</feature>
<accession>E8V191</accession>
<sequence>MRFNKLKLSKYGSFDGCEMTFPQATRDFHFIAGRNEAGKSTAMAGVSDLLFGFSHAKSQDYKFDANLLRVGASLSHNGETLDCQRKRGKVGTLLDSSSQFVSEDRIIRMLQGSTRDSFRLGWSLSHQQLRDGGRSIAESRDDVGQAIFAAGSGLVGIAETVDALCSEAEQIWKKGATARRWNIAHRELVSAIQSVKENSIRPKDWQDALEKKELLELRRDELTTKRAHLRIEEKKHQRRWRLASNVRRFEELKTYLFNSTTKVLSLSDEREFYAAMEALATAHRAWDAAQARLHDLDAQFNALSRDAEIVELSNDISELLEKRGAVKQASDDLPRRRANLATKQLHISNILADVNLVSDAKIGELRKHLPSRQTVSAIRDKARKLDRLREAKRSANDRVVELKEEAESILSQGAETDEPVSLPSLRSAVGIARKQGKIDQELRAAEVSKKDAEKRLAALITKLAPWSGGIEDLLIVDVIADGVLESRRLQLEDAQRNVAEEKSAARKLADDREQKRISRASLVASGRAITAEEVRVARKMRTDSWQPLRNHLFAQELLADPKSSVSQYEDSILSADGLSDDRFLSAKSSAALEVLDAEIALLDLKIKQTDERFEEAERLVAELLVAWEKELSMRTLPSLDPLNLRDWITKRQAAVDQHATLLTDSEDVTRLKEERANALTSLRKVSQEMIPLEIQMFAEALEIAEARLEELEGQSRRFEQREKEKLDLAVATKLAVQKADLADKAFNESLAAFTASTSAAALPDDIDEATLDLYEELRSELDAALDLEHRIESMDADCTQFTLKVSELGARLAVTNSDPMDCLLIFDRRLTAAKIVETRAEHFSEQIAQLKDEIEVEAGHKEAAVASLLPIKKLLLEQDIESLKNLVEESTSIRGLQAEKEELAARIVLNGDGLPLETLLAEAEGAASDKDAAVEDGIAQQIADLDTQLTEAATDLGIAKESFRAIDKGDEAVKAAADVEIARANLALESEEFVFKKTQVILLEWLLEKQREADKSPLLSRASDIFKHLTLSRYDKLEVDSDGSTPRLLGVLADGASTVPLDAMSDGTKDQLYLSLRIAVIEQSVRSGVTLPFLADDLFINYDDDRARAGLEVLGDLSKVTQVLFFTHHDHLLEIAKDVFGAADMHHCQI</sequence>
<dbReference type="PANTHER" id="PTHR41259">
    <property type="entry name" value="DOUBLE-STRAND BREAK REPAIR RAD50 ATPASE, PUTATIVE-RELATED"/>
    <property type="match status" value="1"/>
</dbReference>
<proteinExistence type="predicted"/>
<evidence type="ECO:0000313" key="3">
    <source>
        <dbReference type="EMBL" id="ADV84506.1"/>
    </source>
</evidence>
<keyword evidence="1" id="KW-0175">Coiled coil</keyword>
<name>E8V191_TERSS</name>
<evidence type="ECO:0000256" key="1">
    <source>
        <dbReference type="SAM" id="Coils"/>
    </source>
</evidence>
<dbReference type="InterPro" id="IPR027417">
    <property type="entry name" value="P-loop_NTPase"/>
</dbReference>
<dbReference type="Gene3D" id="3.40.50.300">
    <property type="entry name" value="P-loop containing nucleotide triphosphate hydrolases"/>
    <property type="match status" value="2"/>
</dbReference>
<evidence type="ECO:0000259" key="2">
    <source>
        <dbReference type="Pfam" id="PF13514"/>
    </source>
</evidence>
<dbReference type="AlphaFoldDB" id="E8V191"/>